<gene>
    <name evidence="19" type="primary">pepD</name>
    <name evidence="19" type="ORF">MFFC18_00310</name>
</gene>
<dbReference type="PRINTS" id="PR00934">
    <property type="entry name" value="XHISDIPTASE"/>
</dbReference>
<dbReference type="OrthoDB" id="9773892at2"/>
<evidence type="ECO:0000256" key="11">
    <source>
        <dbReference type="ARBA" id="ARBA00044252"/>
    </source>
</evidence>
<evidence type="ECO:0000256" key="1">
    <source>
        <dbReference type="ARBA" id="ARBA00001941"/>
    </source>
</evidence>
<name>A0A5B9P1R4_9BACT</name>
<dbReference type="STRING" id="980251.GCA_001642875_03730"/>
<dbReference type="NCBIfam" id="TIGR01893">
    <property type="entry name" value="aa-his-dipept"/>
    <property type="match status" value="1"/>
</dbReference>
<protein>
    <recommendedName>
        <fullName evidence="13">Cytosol non-specific dipeptidase</fullName>
        <ecNumber evidence="10">3.4.13.18</ecNumber>
    </recommendedName>
    <alternativeName>
        <fullName evidence="16">Aminoacyl-histidine dipeptidase</fullName>
    </alternativeName>
    <alternativeName>
        <fullName evidence="15">Beta-alanyl-histidine dipeptidase</fullName>
    </alternativeName>
    <alternativeName>
        <fullName evidence="14">Carnosinase</fullName>
    </alternativeName>
    <alternativeName>
        <fullName evidence="11">Peptidase D</fullName>
    </alternativeName>
    <alternativeName>
        <fullName evidence="17">Xaa-His dipeptidase</fullName>
    </alternativeName>
</protein>
<dbReference type="PANTHER" id="PTHR43501">
    <property type="entry name" value="CYTOSOL NON-SPECIFIC DIPEPTIDASE"/>
    <property type="match status" value="1"/>
</dbReference>
<keyword evidence="5 19" id="KW-0378">Hydrolase</keyword>
<dbReference type="Proteomes" id="UP000322214">
    <property type="component" value="Chromosome"/>
</dbReference>
<dbReference type="FunFam" id="3.40.630.10:FF:000015">
    <property type="entry name" value="Aminoacyl-histidine dipeptidase PepD"/>
    <property type="match status" value="1"/>
</dbReference>
<dbReference type="CDD" id="cd03890">
    <property type="entry name" value="M20_pepD"/>
    <property type="match status" value="1"/>
</dbReference>
<dbReference type="AlphaFoldDB" id="A0A5B9P1R4"/>
<dbReference type="GO" id="GO:0046872">
    <property type="term" value="F:metal ion binding"/>
    <property type="evidence" value="ECO:0007669"/>
    <property type="project" value="UniProtKB-KW"/>
</dbReference>
<dbReference type="RefSeq" id="WP_075085743.1">
    <property type="nucleotide sequence ID" value="NZ_CP042912.1"/>
</dbReference>
<dbReference type="PANTHER" id="PTHR43501:SF1">
    <property type="entry name" value="CYTOSOL NON-SPECIFIC DIPEPTIDASE"/>
    <property type="match status" value="1"/>
</dbReference>
<dbReference type="EMBL" id="CP042912">
    <property type="protein sequence ID" value="QEG20184.1"/>
    <property type="molecule type" value="Genomic_DNA"/>
</dbReference>
<dbReference type="FunFam" id="3.40.630.10:FF:000018">
    <property type="entry name" value="Aminoacyl-histidine dipeptidase PepD"/>
    <property type="match status" value="1"/>
</dbReference>
<sequence>MNDKVAQLAPAEVWTWFEKLNEVPRPSKQEERVIAFIQSVGAELGLETITDDAGNVIIRKPATAGKEGVTPVILQAHLDMVHQKNADTDFDFSSQGIESKIDGDWVKAKGTTLGADNGMGVASILAVLASDSIEHGSVEALFTIDEETGMTGAFELQPGLLQGKILLNTDTEDEGELTIGCAGGIDTSVTVRCTSQTPSAGTWLKVSITGLRGGHSGCEIHLGRGNANKIMNRILWTCQQAGADFEVASINGGSLRNAIPRESFAVLNVRDETTFKTTASTIVATIQAELSKTEPDLKVEFEATDAVERVLEASLQKNLLAGIYAAPCGVIRMSDQVDGLVETSTSLSLVGIDSEKASIEFLTRSSVESAKTDVTNQIEAAFAVASANVTHNGNYPGWEPNADSEMVALMKGIYEEMFGEQAIVNAVHAGLECGIIGSHYPGLDMVSFGPTIKNPHSPDEMCHIQSVEKYWQFLLEVLKRIE</sequence>
<dbReference type="EC" id="3.4.13.18" evidence="10"/>
<organism evidence="19 20">
    <name type="scientific">Mariniblastus fucicola</name>
    <dbReference type="NCBI Taxonomy" id="980251"/>
    <lineage>
        <taxon>Bacteria</taxon>
        <taxon>Pseudomonadati</taxon>
        <taxon>Planctomycetota</taxon>
        <taxon>Planctomycetia</taxon>
        <taxon>Pirellulales</taxon>
        <taxon>Pirellulaceae</taxon>
        <taxon>Mariniblastus</taxon>
    </lineage>
</organism>
<comment type="similarity">
    <text evidence="12">Belongs to the peptidase M20C family.</text>
</comment>
<dbReference type="InterPro" id="IPR011650">
    <property type="entry name" value="Peptidase_M20_dimer"/>
</dbReference>
<evidence type="ECO:0000313" key="19">
    <source>
        <dbReference type="EMBL" id="QEG20184.1"/>
    </source>
</evidence>
<evidence type="ECO:0000256" key="10">
    <source>
        <dbReference type="ARBA" id="ARBA00038976"/>
    </source>
</evidence>
<comment type="cofactor">
    <cofactor evidence="1">
        <name>Co(2+)</name>
        <dbReference type="ChEBI" id="CHEBI:48828"/>
    </cofactor>
</comment>
<dbReference type="InterPro" id="IPR002933">
    <property type="entry name" value="Peptidase_M20"/>
</dbReference>
<evidence type="ECO:0000259" key="18">
    <source>
        <dbReference type="Pfam" id="PF07687"/>
    </source>
</evidence>
<keyword evidence="7" id="KW-0482">Metalloprotease</keyword>
<evidence type="ECO:0000256" key="14">
    <source>
        <dbReference type="ARBA" id="ARBA00075285"/>
    </source>
</evidence>
<keyword evidence="20" id="KW-1185">Reference proteome</keyword>
<evidence type="ECO:0000256" key="6">
    <source>
        <dbReference type="ARBA" id="ARBA00022833"/>
    </source>
</evidence>
<dbReference type="InterPro" id="IPR036264">
    <property type="entry name" value="Bact_exopeptidase_dim_dom"/>
</dbReference>
<evidence type="ECO:0000256" key="5">
    <source>
        <dbReference type="ARBA" id="ARBA00022801"/>
    </source>
</evidence>
<dbReference type="PIRSF" id="PIRSF016599">
    <property type="entry name" value="Xaa-His_dipept"/>
    <property type="match status" value="1"/>
</dbReference>
<dbReference type="Pfam" id="PF07687">
    <property type="entry name" value="M20_dimer"/>
    <property type="match status" value="1"/>
</dbReference>
<dbReference type="Gene3D" id="3.40.630.10">
    <property type="entry name" value="Zn peptidases"/>
    <property type="match status" value="2"/>
</dbReference>
<keyword evidence="4" id="KW-0479">Metal-binding</keyword>
<feature type="domain" description="Peptidase M20 dimerisation" evidence="18">
    <location>
        <begin position="209"/>
        <end position="294"/>
    </location>
</feature>
<evidence type="ECO:0000256" key="4">
    <source>
        <dbReference type="ARBA" id="ARBA00022723"/>
    </source>
</evidence>
<evidence type="ECO:0000256" key="7">
    <source>
        <dbReference type="ARBA" id="ARBA00023049"/>
    </source>
</evidence>
<dbReference type="GO" id="GO:0005829">
    <property type="term" value="C:cytosol"/>
    <property type="evidence" value="ECO:0007669"/>
    <property type="project" value="TreeGrafter"/>
</dbReference>
<evidence type="ECO:0000256" key="2">
    <source>
        <dbReference type="ARBA" id="ARBA00001947"/>
    </source>
</evidence>
<keyword evidence="3" id="KW-0645">Protease</keyword>
<evidence type="ECO:0000256" key="3">
    <source>
        <dbReference type="ARBA" id="ARBA00022670"/>
    </source>
</evidence>
<dbReference type="SUPFAM" id="SSF53187">
    <property type="entry name" value="Zn-dependent exopeptidases"/>
    <property type="match status" value="1"/>
</dbReference>
<dbReference type="GO" id="GO:0006508">
    <property type="term" value="P:proteolysis"/>
    <property type="evidence" value="ECO:0007669"/>
    <property type="project" value="UniProtKB-KW"/>
</dbReference>
<dbReference type="KEGG" id="mff:MFFC18_00310"/>
<accession>A0A5B9P1R4</accession>
<dbReference type="SUPFAM" id="SSF55031">
    <property type="entry name" value="Bacterial exopeptidase dimerisation domain"/>
    <property type="match status" value="1"/>
</dbReference>
<evidence type="ECO:0000256" key="12">
    <source>
        <dbReference type="ARBA" id="ARBA00061423"/>
    </source>
</evidence>
<reference evidence="19 20" key="1">
    <citation type="submission" date="2019-08" db="EMBL/GenBank/DDBJ databases">
        <title>Deep-cultivation of Planctomycetes and their phenomic and genomic characterization uncovers novel biology.</title>
        <authorList>
            <person name="Wiegand S."/>
            <person name="Jogler M."/>
            <person name="Boedeker C."/>
            <person name="Pinto D."/>
            <person name="Vollmers J."/>
            <person name="Rivas-Marin E."/>
            <person name="Kohn T."/>
            <person name="Peeters S.H."/>
            <person name="Heuer A."/>
            <person name="Rast P."/>
            <person name="Oberbeckmann S."/>
            <person name="Bunk B."/>
            <person name="Jeske O."/>
            <person name="Meyerdierks A."/>
            <person name="Storesund J.E."/>
            <person name="Kallscheuer N."/>
            <person name="Luecker S."/>
            <person name="Lage O.M."/>
            <person name="Pohl T."/>
            <person name="Merkel B.J."/>
            <person name="Hornburger P."/>
            <person name="Mueller R.-W."/>
            <person name="Bruemmer F."/>
            <person name="Labrenz M."/>
            <person name="Spormann A.M."/>
            <person name="Op den Camp H."/>
            <person name="Overmann J."/>
            <person name="Amann R."/>
            <person name="Jetten M.S.M."/>
            <person name="Mascher T."/>
            <person name="Medema M.H."/>
            <person name="Devos D.P."/>
            <person name="Kaster A.-K."/>
            <person name="Ovreas L."/>
            <person name="Rohde M."/>
            <person name="Galperin M.Y."/>
            <person name="Jogler C."/>
        </authorList>
    </citation>
    <scope>NUCLEOTIDE SEQUENCE [LARGE SCALE GENOMIC DNA]</scope>
    <source>
        <strain evidence="19 20">FC18</strain>
    </source>
</reference>
<evidence type="ECO:0000256" key="17">
    <source>
        <dbReference type="ARBA" id="ARBA00078074"/>
    </source>
</evidence>
<keyword evidence="6" id="KW-0862">Zinc</keyword>
<evidence type="ECO:0000256" key="15">
    <source>
        <dbReference type="ARBA" id="ARBA00076004"/>
    </source>
</evidence>
<dbReference type="Pfam" id="PF01546">
    <property type="entry name" value="Peptidase_M20"/>
    <property type="match status" value="1"/>
</dbReference>
<comment type="catalytic activity">
    <reaction evidence="9">
        <text>Hydrolysis of dipeptides, preferentially hydrophobic dipeptides including prolyl amino acids.</text>
        <dbReference type="EC" id="3.4.13.18"/>
    </reaction>
</comment>
<comment type="cofactor">
    <cofactor evidence="2">
        <name>Zn(2+)</name>
        <dbReference type="ChEBI" id="CHEBI:29105"/>
    </cofactor>
</comment>
<keyword evidence="8" id="KW-0170">Cobalt</keyword>
<evidence type="ECO:0000256" key="8">
    <source>
        <dbReference type="ARBA" id="ARBA00023285"/>
    </source>
</evidence>
<proteinExistence type="inferred from homology"/>
<keyword evidence="19" id="KW-0224">Dipeptidase</keyword>
<evidence type="ECO:0000256" key="16">
    <source>
        <dbReference type="ARBA" id="ARBA00077688"/>
    </source>
</evidence>
<dbReference type="InterPro" id="IPR001160">
    <property type="entry name" value="Peptidase_M20C"/>
</dbReference>
<dbReference type="GO" id="GO:0070573">
    <property type="term" value="F:metallodipeptidase activity"/>
    <property type="evidence" value="ECO:0007669"/>
    <property type="project" value="TreeGrafter"/>
</dbReference>
<evidence type="ECO:0000256" key="9">
    <source>
        <dbReference type="ARBA" id="ARBA00036421"/>
    </source>
</evidence>
<evidence type="ECO:0000313" key="20">
    <source>
        <dbReference type="Proteomes" id="UP000322214"/>
    </source>
</evidence>
<evidence type="ECO:0000256" key="13">
    <source>
        <dbReference type="ARBA" id="ARBA00071271"/>
    </source>
</evidence>